<dbReference type="GO" id="GO:0003677">
    <property type="term" value="F:DNA binding"/>
    <property type="evidence" value="ECO:0007669"/>
    <property type="project" value="UniProtKB-KW"/>
</dbReference>
<keyword evidence="1" id="KW-0175">Coiled coil</keyword>
<accession>A0A2N3YM91</accession>
<keyword evidence="4" id="KW-1185">Reference proteome</keyword>
<name>A0A2N3YM91_9MICO</name>
<dbReference type="RefSeq" id="WP_245862463.1">
    <property type="nucleotide sequence ID" value="NZ_PJNE01000001.1"/>
</dbReference>
<dbReference type="AlphaFoldDB" id="A0A2N3YM91"/>
<dbReference type="Pfam" id="PF03551">
    <property type="entry name" value="PadR"/>
    <property type="match status" value="1"/>
</dbReference>
<evidence type="ECO:0000313" key="3">
    <source>
        <dbReference type="EMBL" id="PKW27928.1"/>
    </source>
</evidence>
<dbReference type="InterPro" id="IPR005149">
    <property type="entry name" value="Tscrpt_reg_PadR_N"/>
</dbReference>
<dbReference type="SUPFAM" id="SSF46785">
    <property type="entry name" value="Winged helix' DNA-binding domain"/>
    <property type="match status" value="1"/>
</dbReference>
<gene>
    <name evidence="3" type="ORF">ATL31_2779</name>
</gene>
<feature type="domain" description="Transcription regulator PadR N-terminal" evidence="2">
    <location>
        <begin position="13"/>
        <end position="87"/>
    </location>
</feature>
<sequence length="187" mass="21246">MVTRRAHLLELAVLGLLHEGPTHGYDLRRRLNTALGPFRALSYGTLYPALKSLLGRGLVAETADPGPSGRRARVVYELTAAGKEHFAELVARSDSSAYEDDGFDVRFAFFARTERDVRLRILEGRRSRLEENLERVRERSSRGRERLDAYTAALQQHGEETAEREVRWLTELIDAERRHPTDPGPQP</sequence>
<keyword evidence="3" id="KW-0238">DNA-binding</keyword>
<dbReference type="InterPro" id="IPR052509">
    <property type="entry name" value="Metal_resp_DNA-bind_regulator"/>
</dbReference>
<reference evidence="3 4" key="1">
    <citation type="submission" date="2017-12" db="EMBL/GenBank/DDBJ databases">
        <title>Sequencing the genomes of 1000 Actinobacteria strains.</title>
        <authorList>
            <person name="Klenk H.-P."/>
        </authorList>
    </citation>
    <scope>NUCLEOTIDE SEQUENCE [LARGE SCALE GENOMIC DNA]</scope>
    <source>
        <strain evidence="3 4">DSM 12806</strain>
    </source>
</reference>
<feature type="coiled-coil region" evidence="1">
    <location>
        <begin position="119"/>
        <end position="146"/>
    </location>
</feature>
<evidence type="ECO:0000313" key="4">
    <source>
        <dbReference type="Proteomes" id="UP000233781"/>
    </source>
</evidence>
<dbReference type="InterPro" id="IPR036388">
    <property type="entry name" value="WH-like_DNA-bd_sf"/>
</dbReference>
<dbReference type="EMBL" id="PJNE01000001">
    <property type="protein sequence ID" value="PKW27928.1"/>
    <property type="molecule type" value="Genomic_DNA"/>
</dbReference>
<evidence type="ECO:0000256" key="1">
    <source>
        <dbReference type="SAM" id="Coils"/>
    </source>
</evidence>
<proteinExistence type="predicted"/>
<dbReference type="Proteomes" id="UP000233781">
    <property type="component" value="Unassembled WGS sequence"/>
</dbReference>
<dbReference type="PANTHER" id="PTHR33169">
    <property type="entry name" value="PADR-FAMILY TRANSCRIPTIONAL REGULATOR"/>
    <property type="match status" value="1"/>
</dbReference>
<evidence type="ECO:0000259" key="2">
    <source>
        <dbReference type="Pfam" id="PF03551"/>
    </source>
</evidence>
<dbReference type="InterPro" id="IPR036390">
    <property type="entry name" value="WH_DNA-bd_sf"/>
</dbReference>
<organism evidence="3 4">
    <name type="scientific">Phycicoccus duodecadis</name>
    <dbReference type="NCBI Taxonomy" id="173053"/>
    <lineage>
        <taxon>Bacteria</taxon>
        <taxon>Bacillati</taxon>
        <taxon>Actinomycetota</taxon>
        <taxon>Actinomycetes</taxon>
        <taxon>Micrococcales</taxon>
        <taxon>Intrasporangiaceae</taxon>
        <taxon>Phycicoccus</taxon>
    </lineage>
</organism>
<dbReference type="PANTHER" id="PTHR33169:SF26">
    <property type="entry name" value="CONSERVED PROTEIN"/>
    <property type="match status" value="1"/>
</dbReference>
<protein>
    <submittedName>
        <fullName evidence="3">DNA-binding PadR family transcriptional regulator</fullName>
    </submittedName>
</protein>
<comment type="caution">
    <text evidence="3">The sequence shown here is derived from an EMBL/GenBank/DDBJ whole genome shotgun (WGS) entry which is preliminary data.</text>
</comment>
<dbReference type="Gene3D" id="1.10.10.10">
    <property type="entry name" value="Winged helix-like DNA-binding domain superfamily/Winged helix DNA-binding domain"/>
    <property type="match status" value="1"/>
</dbReference>